<proteinExistence type="predicted"/>
<dbReference type="AlphaFoldDB" id="A0A4Y2J4K1"/>
<feature type="region of interest" description="Disordered" evidence="1">
    <location>
        <begin position="22"/>
        <end position="52"/>
    </location>
</feature>
<evidence type="ECO:0000256" key="1">
    <source>
        <dbReference type="SAM" id="MobiDB-lite"/>
    </source>
</evidence>
<comment type="caution">
    <text evidence="2">The sequence shown here is derived from an EMBL/GenBank/DDBJ whole genome shotgun (WGS) entry which is preliminary data.</text>
</comment>
<sequence length="93" mass="10387">MQSSAFRIAIYSRETMSNLLTTPGMGSIRNKPLITSPTSASKSTLNDQPPRLHRALWPPLNSPITEMLMRRLPFLPSMEMGPMARCTPADLCR</sequence>
<protein>
    <submittedName>
        <fullName evidence="2">Uncharacterized protein</fullName>
    </submittedName>
</protein>
<name>A0A4Y2J4K1_ARAVE</name>
<gene>
    <name evidence="2" type="ORF">AVEN_78341_1</name>
</gene>
<keyword evidence="3" id="KW-1185">Reference proteome</keyword>
<dbReference type="Proteomes" id="UP000499080">
    <property type="component" value="Unassembled WGS sequence"/>
</dbReference>
<reference evidence="2 3" key="1">
    <citation type="journal article" date="2019" name="Sci. Rep.">
        <title>Orb-weaving spider Araneus ventricosus genome elucidates the spidroin gene catalogue.</title>
        <authorList>
            <person name="Kono N."/>
            <person name="Nakamura H."/>
            <person name="Ohtoshi R."/>
            <person name="Moran D.A.P."/>
            <person name="Shinohara A."/>
            <person name="Yoshida Y."/>
            <person name="Fujiwara M."/>
            <person name="Mori M."/>
            <person name="Tomita M."/>
            <person name="Arakawa K."/>
        </authorList>
    </citation>
    <scope>NUCLEOTIDE SEQUENCE [LARGE SCALE GENOMIC DNA]</scope>
</reference>
<evidence type="ECO:0000313" key="2">
    <source>
        <dbReference type="EMBL" id="GBM84086.1"/>
    </source>
</evidence>
<organism evidence="2 3">
    <name type="scientific">Araneus ventricosus</name>
    <name type="common">Orbweaver spider</name>
    <name type="synonym">Epeira ventricosa</name>
    <dbReference type="NCBI Taxonomy" id="182803"/>
    <lineage>
        <taxon>Eukaryota</taxon>
        <taxon>Metazoa</taxon>
        <taxon>Ecdysozoa</taxon>
        <taxon>Arthropoda</taxon>
        <taxon>Chelicerata</taxon>
        <taxon>Arachnida</taxon>
        <taxon>Araneae</taxon>
        <taxon>Araneomorphae</taxon>
        <taxon>Entelegynae</taxon>
        <taxon>Araneoidea</taxon>
        <taxon>Araneidae</taxon>
        <taxon>Araneus</taxon>
    </lineage>
</organism>
<feature type="compositionally biased region" description="Polar residues" evidence="1">
    <location>
        <begin position="33"/>
        <end position="47"/>
    </location>
</feature>
<evidence type="ECO:0000313" key="3">
    <source>
        <dbReference type="Proteomes" id="UP000499080"/>
    </source>
</evidence>
<accession>A0A4Y2J4K1</accession>
<dbReference type="EMBL" id="BGPR01003130">
    <property type="protein sequence ID" value="GBM84086.1"/>
    <property type="molecule type" value="Genomic_DNA"/>
</dbReference>